<feature type="transmembrane region" description="Helical" evidence="7">
    <location>
        <begin position="168"/>
        <end position="191"/>
    </location>
</feature>
<dbReference type="Proteomes" id="UP000235653">
    <property type="component" value="Unassembled WGS sequence"/>
</dbReference>
<dbReference type="PANTHER" id="PTHR33508:SF1">
    <property type="entry name" value="UPF0056 MEMBRANE PROTEIN YHCE"/>
    <property type="match status" value="1"/>
</dbReference>
<keyword evidence="9" id="KW-1185">Reference proteome</keyword>
<keyword evidence="5 7" id="KW-1133">Transmembrane helix</keyword>
<evidence type="ECO:0000256" key="1">
    <source>
        <dbReference type="ARBA" id="ARBA00004651"/>
    </source>
</evidence>
<dbReference type="AlphaFoldDB" id="A0A2P5P7A6"/>
<feature type="transmembrane region" description="Helical" evidence="7">
    <location>
        <begin position="73"/>
        <end position="91"/>
    </location>
</feature>
<accession>A0A2P5P7A6</accession>
<evidence type="ECO:0000313" key="9">
    <source>
        <dbReference type="Proteomes" id="UP000235653"/>
    </source>
</evidence>
<protein>
    <recommendedName>
        <fullName evidence="7">UPF0056 membrane protein</fullName>
    </recommendedName>
</protein>
<evidence type="ECO:0000256" key="3">
    <source>
        <dbReference type="ARBA" id="ARBA00022475"/>
    </source>
</evidence>
<evidence type="ECO:0000256" key="5">
    <source>
        <dbReference type="ARBA" id="ARBA00022989"/>
    </source>
</evidence>
<keyword evidence="4 7" id="KW-0812">Transmembrane</keyword>
<comment type="caution">
    <text evidence="8">The sequence shown here is derived from an EMBL/GenBank/DDBJ whole genome shotgun (WGS) entry which is preliminary data.</text>
</comment>
<dbReference type="PANTHER" id="PTHR33508">
    <property type="entry name" value="UPF0056 MEMBRANE PROTEIN YHCE"/>
    <property type="match status" value="1"/>
</dbReference>
<reference evidence="8 9" key="1">
    <citation type="journal article" date="2017" name="ISME J.">
        <title>Grape pomace compost harbors organohalide-respiring Dehalogenimonas species with novel reductive dehalogenase genes.</title>
        <authorList>
            <person name="Yang Y."/>
            <person name="Higgins S.A."/>
            <person name="Yan J."/>
            <person name="Simsir B."/>
            <person name="Chourey K."/>
            <person name="Iyer R."/>
            <person name="Hettich R.L."/>
            <person name="Baldwin B."/>
            <person name="Ogles D.M."/>
            <person name="Loffler F.E."/>
        </authorList>
    </citation>
    <scope>NUCLEOTIDE SEQUENCE [LARGE SCALE GENOMIC DNA]</scope>
    <source>
        <strain evidence="8 9">GP</strain>
    </source>
</reference>
<dbReference type="OrthoDB" id="21094at2"/>
<gene>
    <name evidence="8" type="ORF">JP09_005120</name>
</gene>
<proteinExistence type="inferred from homology"/>
<evidence type="ECO:0000256" key="4">
    <source>
        <dbReference type="ARBA" id="ARBA00022692"/>
    </source>
</evidence>
<comment type="subcellular location">
    <subcellularLocation>
        <location evidence="1 7">Cell membrane</location>
        <topology evidence="1 7">Multi-pass membrane protein</topology>
    </subcellularLocation>
</comment>
<evidence type="ECO:0000256" key="7">
    <source>
        <dbReference type="RuleBase" id="RU362048"/>
    </source>
</evidence>
<comment type="similarity">
    <text evidence="2 7">Belongs to the UPF0056 (MarC) family.</text>
</comment>
<evidence type="ECO:0000256" key="2">
    <source>
        <dbReference type="ARBA" id="ARBA00009784"/>
    </source>
</evidence>
<name>A0A2P5P7A6_9CHLR</name>
<sequence length="201" mass="21905">MFTVQTLAAATIYLLALINPISKVFFLASAEDVKRGRDLLIVSLESSAAALLILVVFIILGNIVFTQVFHVDIYSFEILGGIVLFSMGYRALTKGVFYEAQESQHLTEHAIMPLASPLIAGPATITAVIALTAQNGMLQTSLATFIAIAINFVFMLIAIPLFNLLRHYNLIGALIRVTGLIVSMISVQLILEGLRRWIATL</sequence>
<organism evidence="8 9">
    <name type="scientific">Dehalogenimonas etheniformans</name>
    <dbReference type="NCBI Taxonomy" id="1536648"/>
    <lineage>
        <taxon>Bacteria</taxon>
        <taxon>Bacillati</taxon>
        <taxon>Chloroflexota</taxon>
        <taxon>Dehalococcoidia</taxon>
        <taxon>Dehalococcoidales</taxon>
        <taxon>Dehalococcoidaceae</taxon>
        <taxon>Dehalogenimonas</taxon>
    </lineage>
</organism>
<dbReference type="GO" id="GO:0005886">
    <property type="term" value="C:plasma membrane"/>
    <property type="evidence" value="ECO:0007669"/>
    <property type="project" value="UniProtKB-SubCell"/>
</dbReference>
<keyword evidence="3" id="KW-1003">Cell membrane</keyword>
<feature type="transmembrane region" description="Helical" evidence="7">
    <location>
        <begin position="142"/>
        <end position="162"/>
    </location>
</feature>
<evidence type="ECO:0000256" key="6">
    <source>
        <dbReference type="ARBA" id="ARBA00023136"/>
    </source>
</evidence>
<feature type="transmembrane region" description="Helical" evidence="7">
    <location>
        <begin position="40"/>
        <end position="61"/>
    </location>
</feature>
<evidence type="ECO:0000313" key="8">
    <source>
        <dbReference type="EMBL" id="PPD58174.1"/>
    </source>
</evidence>
<keyword evidence="6 7" id="KW-0472">Membrane</keyword>
<dbReference type="Pfam" id="PF01914">
    <property type="entry name" value="MarC"/>
    <property type="match status" value="1"/>
</dbReference>
<dbReference type="InterPro" id="IPR002771">
    <property type="entry name" value="Multi_antbiot-R_MarC"/>
</dbReference>
<comment type="caution">
    <text evidence="7">Lacks conserved residue(s) required for the propagation of feature annotation.</text>
</comment>
<dbReference type="EMBL" id="JQAN02000009">
    <property type="protein sequence ID" value="PPD58174.1"/>
    <property type="molecule type" value="Genomic_DNA"/>
</dbReference>
<feature type="transmembrane region" description="Helical" evidence="7">
    <location>
        <begin position="111"/>
        <end position="130"/>
    </location>
</feature>